<dbReference type="FunFam" id="3.30.565.10:FF:000006">
    <property type="entry name" value="Sensor histidine kinase WalK"/>
    <property type="match status" value="1"/>
</dbReference>
<dbReference type="InterPro" id="IPR003660">
    <property type="entry name" value="HAMP_dom"/>
</dbReference>
<comment type="subcellular location">
    <subcellularLocation>
        <location evidence="2">Membrane</location>
    </subcellularLocation>
</comment>
<dbReference type="EMBL" id="CACRSY010000012">
    <property type="protein sequence ID" value="VYT11787.1"/>
    <property type="molecule type" value="Genomic_DNA"/>
</dbReference>
<dbReference type="InterPro" id="IPR004358">
    <property type="entry name" value="Sig_transdc_His_kin-like_C"/>
</dbReference>
<dbReference type="InterPro" id="IPR036890">
    <property type="entry name" value="HATPase_C_sf"/>
</dbReference>
<dbReference type="AlphaFoldDB" id="A0A6N2U2J0"/>
<feature type="transmembrane region" description="Helical" evidence="8">
    <location>
        <begin position="6"/>
        <end position="24"/>
    </location>
</feature>
<dbReference type="Gene3D" id="3.30.565.10">
    <property type="entry name" value="Histidine kinase-like ATPase, C-terminal domain"/>
    <property type="match status" value="1"/>
</dbReference>
<dbReference type="GO" id="GO:0000155">
    <property type="term" value="F:phosphorelay sensor kinase activity"/>
    <property type="evidence" value="ECO:0007669"/>
    <property type="project" value="InterPro"/>
</dbReference>
<dbReference type="SMART" id="SM00387">
    <property type="entry name" value="HATPase_c"/>
    <property type="match status" value="1"/>
</dbReference>
<keyword evidence="4" id="KW-0597">Phosphoprotein</keyword>
<keyword evidence="8" id="KW-0472">Membrane</keyword>
<comment type="catalytic activity">
    <reaction evidence="1">
        <text>ATP + protein L-histidine = ADP + protein N-phospho-L-histidine.</text>
        <dbReference type="EC" id="2.7.13.3"/>
    </reaction>
</comment>
<keyword evidence="7" id="KW-0902">Two-component regulatory system</keyword>
<keyword evidence="5 11" id="KW-0808">Transferase</keyword>
<keyword evidence="8" id="KW-0812">Transmembrane</keyword>
<accession>A0A6N2U2J0</accession>
<evidence type="ECO:0000256" key="6">
    <source>
        <dbReference type="ARBA" id="ARBA00022777"/>
    </source>
</evidence>
<proteinExistence type="predicted"/>
<evidence type="ECO:0000313" key="11">
    <source>
        <dbReference type="EMBL" id="VYT11787.1"/>
    </source>
</evidence>
<dbReference type="PRINTS" id="PR00344">
    <property type="entry name" value="BCTRLSENSOR"/>
</dbReference>
<dbReference type="InterPro" id="IPR036097">
    <property type="entry name" value="HisK_dim/P_sf"/>
</dbReference>
<evidence type="ECO:0000256" key="8">
    <source>
        <dbReference type="SAM" id="Phobius"/>
    </source>
</evidence>
<dbReference type="Pfam" id="PF02518">
    <property type="entry name" value="HATPase_c"/>
    <property type="match status" value="1"/>
</dbReference>
<dbReference type="Pfam" id="PF00512">
    <property type="entry name" value="HisKA"/>
    <property type="match status" value="1"/>
</dbReference>
<evidence type="ECO:0000256" key="1">
    <source>
        <dbReference type="ARBA" id="ARBA00000085"/>
    </source>
</evidence>
<dbReference type="PANTHER" id="PTHR45453">
    <property type="entry name" value="PHOSPHATE REGULON SENSOR PROTEIN PHOR"/>
    <property type="match status" value="1"/>
</dbReference>
<dbReference type="PANTHER" id="PTHR45453:SF1">
    <property type="entry name" value="PHOSPHATE REGULON SENSOR PROTEIN PHOR"/>
    <property type="match status" value="1"/>
</dbReference>
<evidence type="ECO:0000256" key="3">
    <source>
        <dbReference type="ARBA" id="ARBA00012438"/>
    </source>
</evidence>
<evidence type="ECO:0000259" key="9">
    <source>
        <dbReference type="PROSITE" id="PS50109"/>
    </source>
</evidence>
<dbReference type="PROSITE" id="PS50885">
    <property type="entry name" value="HAMP"/>
    <property type="match status" value="1"/>
</dbReference>
<dbReference type="PROSITE" id="PS50109">
    <property type="entry name" value="HIS_KIN"/>
    <property type="match status" value="1"/>
</dbReference>
<sequence length="308" mass="35018">MKSYLFLGLILTGGISLCLLLKLYRIRQQISLIKEVLEDIKAGNLNRRVLAQDKDETQQICYDINEIAENSQAQLIRQKQAEQAYKSLMTGLSHDVKTPLASLVGYLEAVENGIVSGEEKEEYIHVAFEKAQHLKCFVEHLFEWVKLDAGEQLFYFEVLDINEVSRNIVADWIPVLESRAFQYEIVIPEQEYLISVDVNAYNRIINNLLQNIITHSQGNKIKFQILENEQEMKIILEDNGKGISAEQLPHIFEKLYQCDNARSGKGNGLGLAITKELVSAHKGIITAESILDKGTKFIISLPKNKITR</sequence>
<feature type="domain" description="Histidine kinase" evidence="9">
    <location>
        <begin position="91"/>
        <end position="305"/>
    </location>
</feature>
<evidence type="ECO:0000256" key="7">
    <source>
        <dbReference type="ARBA" id="ARBA00023012"/>
    </source>
</evidence>
<dbReference type="InterPro" id="IPR003661">
    <property type="entry name" value="HisK_dim/P_dom"/>
</dbReference>
<evidence type="ECO:0000259" key="10">
    <source>
        <dbReference type="PROSITE" id="PS50885"/>
    </source>
</evidence>
<evidence type="ECO:0000256" key="5">
    <source>
        <dbReference type="ARBA" id="ARBA00022679"/>
    </source>
</evidence>
<dbReference type="InterPro" id="IPR050351">
    <property type="entry name" value="BphY/WalK/GraS-like"/>
</dbReference>
<organism evidence="11">
    <name type="scientific">Blautia hansenii</name>
    <name type="common">Ruminococcus hansenii</name>
    <dbReference type="NCBI Taxonomy" id="1322"/>
    <lineage>
        <taxon>Bacteria</taxon>
        <taxon>Bacillati</taxon>
        <taxon>Bacillota</taxon>
        <taxon>Clostridia</taxon>
        <taxon>Lachnospirales</taxon>
        <taxon>Lachnospiraceae</taxon>
        <taxon>Blautia</taxon>
    </lineage>
</organism>
<dbReference type="CDD" id="cd00082">
    <property type="entry name" value="HisKA"/>
    <property type="match status" value="1"/>
</dbReference>
<feature type="domain" description="HAMP" evidence="10">
    <location>
        <begin position="24"/>
        <end position="76"/>
    </location>
</feature>
<keyword evidence="6 11" id="KW-0418">Kinase</keyword>
<name>A0A6N2U2J0_BLAHA</name>
<dbReference type="InterPro" id="IPR005467">
    <property type="entry name" value="His_kinase_dom"/>
</dbReference>
<dbReference type="CDD" id="cd00075">
    <property type="entry name" value="HATPase"/>
    <property type="match status" value="1"/>
</dbReference>
<dbReference type="SMART" id="SM00388">
    <property type="entry name" value="HisKA"/>
    <property type="match status" value="1"/>
</dbReference>
<keyword evidence="8" id="KW-1133">Transmembrane helix</keyword>
<dbReference type="GO" id="GO:0016036">
    <property type="term" value="P:cellular response to phosphate starvation"/>
    <property type="evidence" value="ECO:0007669"/>
    <property type="project" value="TreeGrafter"/>
</dbReference>
<evidence type="ECO:0000256" key="2">
    <source>
        <dbReference type="ARBA" id="ARBA00004370"/>
    </source>
</evidence>
<evidence type="ECO:0000256" key="4">
    <source>
        <dbReference type="ARBA" id="ARBA00022553"/>
    </source>
</evidence>
<protein>
    <recommendedName>
        <fullName evidence="3">histidine kinase</fullName>
        <ecNumber evidence="3">2.7.13.3</ecNumber>
    </recommendedName>
</protein>
<dbReference type="SUPFAM" id="SSF55874">
    <property type="entry name" value="ATPase domain of HSP90 chaperone/DNA topoisomerase II/histidine kinase"/>
    <property type="match status" value="1"/>
</dbReference>
<dbReference type="RefSeq" id="WP_022239813.1">
    <property type="nucleotide sequence ID" value="NZ_CACRSY010000012.1"/>
</dbReference>
<dbReference type="Gene3D" id="1.10.287.130">
    <property type="match status" value="1"/>
</dbReference>
<reference evidence="11" key="1">
    <citation type="submission" date="2019-11" db="EMBL/GenBank/DDBJ databases">
        <authorList>
            <person name="Feng L."/>
        </authorList>
    </citation>
    <scope>NUCLEOTIDE SEQUENCE</scope>
    <source>
        <strain evidence="11">BhanseniiLFYP23</strain>
    </source>
</reference>
<dbReference type="GO" id="GO:0005886">
    <property type="term" value="C:plasma membrane"/>
    <property type="evidence" value="ECO:0007669"/>
    <property type="project" value="TreeGrafter"/>
</dbReference>
<dbReference type="InterPro" id="IPR003594">
    <property type="entry name" value="HATPase_dom"/>
</dbReference>
<dbReference type="GO" id="GO:0004721">
    <property type="term" value="F:phosphoprotein phosphatase activity"/>
    <property type="evidence" value="ECO:0007669"/>
    <property type="project" value="TreeGrafter"/>
</dbReference>
<dbReference type="SUPFAM" id="SSF47384">
    <property type="entry name" value="Homodimeric domain of signal transducing histidine kinase"/>
    <property type="match status" value="1"/>
</dbReference>
<dbReference type="EC" id="2.7.13.3" evidence="3"/>
<gene>
    <name evidence="11" type="primary">walK_1</name>
    <name evidence="11" type="ORF">BHLFYP23_00224</name>
</gene>